<dbReference type="InterPro" id="IPR036271">
    <property type="entry name" value="Tet_transcr_reg_TetR-rel_C_sf"/>
</dbReference>
<dbReference type="InterPro" id="IPR009057">
    <property type="entry name" value="Homeodomain-like_sf"/>
</dbReference>
<dbReference type="EMBL" id="BAAASR010000013">
    <property type="protein sequence ID" value="GAA2490404.1"/>
    <property type="molecule type" value="Genomic_DNA"/>
</dbReference>
<dbReference type="PANTHER" id="PTHR30055">
    <property type="entry name" value="HTH-TYPE TRANSCRIPTIONAL REGULATOR RUTR"/>
    <property type="match status" value="1"/>
</dbReference>
<organism evidence="8 9">
    <name type="scientific">Streptomyces gobitricini</name>
    <dbReference type="NCBI Taxonomy" id="68211"/>
    <lineage>
        <taxon>Bacteria</taxon>
        <taxon>Bacillati</taxon>
        <taxon>Actinomycetota</taxon>
        <taxon>Actinomycetes</taxon>
        <taxon>Kitasatosporales</taxon>
        <taxon>Streptomycetaceae</taxon>
        <taxon>Streptomyces</taxon>
    </lineage>
</organism>
<dbReference type="SUPFAM" id="SSF46689">
    <property type="entry name" value="Homeodomain-like"/>
    <property type="match status" value="1"/>
</dbReference>
<name>A0ABP5Z192_9ACTN</name>
<dbReference type="InterPro" id="IPR050109">
    <property type="entry name" value="HTH-type_TetR-like_transc_reg"/>
</dbReference>
<evidence type="ECO:0000256" key="3">
    <source>
        <dbReference type="ARBA" id="ARBA00023125"/>
    </source>
</evidence>
<dbReference type="Proteomes" id="UP001499942">
    <property type="component" value="Unassembled WGS sequence"/>
</dbReference>
<dbReference type="InterPro" id="IPR039538">
    <property type="entry name" value="BetI_C"/>
</dbReference>
<dbReference type="Pfam" id="PF00440">
    <property type="entry name" value="TetR_N"/>
    <property type="match status" value="1"/>
</dbReference>
<gene>
    <name evidence="8" type="ORF">GCM10010393_22790</name>
</gene>
<keyword evidence="4" id="KW-0804">Transcription</keyword>
<dbReference type="SUPFAM" id="SSF48498">
    <property type="entry name" value="Tetracyclin repressor-like, C-terminal domain"/>
    <property type="match status" value="1"/>
</dbReference>
<keyword evidence="9" id="KW-1185">Reference proteome</keyword>
<feature type="domain" description="HTH tetR-type" evidence="7">
    <location>
        <begin position="29"/>
        <end position="89"/>
    </location>
</feature>
<dbReference type="Pfam" id="PF13977">
    <property type="entry name" value="TetR_C_6"/>
    <property type="match status" value="1"/>
</dbReference>
<sequence>MDHKDGRSARTKTPGNGEGAARGGYAVGDERRLRILDAAVEHFAQWGFHASSLARIAKDVGITQGGLLHHFRSKEDLLVSVLERSEEHDIERFFSTEFDSAADCFLRLLELVEYNSRRPGRTRMFNVLVGESSDPGHPAHAFFTRRYRKVLRDLSDTLRRGVDSGELKPDTDYLAEAQELIAVMDGFQLQWALEPEWLDMTERLRRYLDRVYRSISTTGAALPPGPAGDADESGR</sequence>
<dbReference type="InterPro" id="IPR001647">
    <property type="entry name" value="HTH_TetR"/>
</dbReference>
<evidence type="ECO:0000256" key="4">
    <source>
        <dbReference type="ARBA" id="ARBA00023163"/>
    </source>
</evidence>
<evidence type="ECO:0000313" key="8">
    <source>
        <dbReference type="EMBL" id="GAA2490404.1"/>
    </source>
</evidence>
<feature type="DNA-binding region" description="H-T-H motif" evidence="5">
    <location>
        <begin position="52"/>
        <end position="71"/>
    </location>
</feature>
<dbReference type="RefSeq" id="WP_344359741.1">
    <property type="nucleotide sequence ID" value="NZ_BAAASR010000013.1"/>
</dbReference>
<evidence type="ECO:0000256" key="2">
    <source>
        <dbReference type="ARBA" id="ARBA00023015"/>
    </source>
</evidence>
<proteinExistence type="predicted"/>
<evidence type="ECO:0000256" key="5">
    <source>
        <dbReference type="PROSITE-ProRule" id="PRU00335"/>
    </source>
</evidence>
<feature type="region of interest" description="Disordered" evidence="6">
    <location>
        <begin position="1"/>
        <end position="24"/>
    </location>
</feature>
<keyword evidence="1" id="KW-0678">Repressor</keyword>
<evidence type="ECO:0000259" key="7">
    <source>
        <dbReference type="PROSITE" id="PS50977"/>
    </source>
</evidence>
<keyword evidence="2" id="KW-0805">Transcription regulation</keyword>
<keyword evidence="3 5" id="KW-0238">DNA-binding</keyword>
<dbReference type="Gene3D" id="1.10.357.10">
    <property type="entry name" value="Tetracycline Repressor, domain 2"/>
    <property type="match status" value="1"/>
</dbReference>
<evidence type="ECO:0000256" key="1">
    <source>
        <dbReference type="ARBA" id="ARBA00022491"/>
    </source>
</evidence>
<evidence type="ECO:0000256" key="6">
    <source>
        <dbReference type="SAM" id="MobiDB-lite"/>
    </source>
</evidence>
<accession>A0ABP5Z192</accession>
<protein>
    <submittedName>
        <fullName evidence="8">TetR/AcrR family transcriptional regulator</fullName>
    </submittedName>
</protein>
<evidence type="ECO:0000313" key="9">
    <source>
        <dbReference type="Proteomes" id="UP001499942"/>
    </source>
</evidence>
<dbReference type="PRINTS" id="PR00455">
    <property type="entry name" value="HTHTETR"/>
</dbReference>
<reference evidence="9" key="1">
    <citation type="journal article" date="2019" name="Int. J. Syst. Evol. Microbiol.">
        <title>The Global Catalogue of Microorganisms (GCM) 10K type strain sequencing project: providing services to taxonomists for standard genome sequencing and annotation.</title>
        <authorList>
            <consortium name="The Broad Institute Genomics Platform"/>
            <consortium name="The Broad Institute Genome Sequencing Center for Infectious Disease"/>
            <person name="Wu L."/>
            <person name="Ma J."/>
        </authorList>
    </citation>
    <scope>NUCLEOTIDE SEQUENCE [LARGE SCALE GENOMIC DNA]</scope>
    <source>
        <strain evidence="9">JCM 5062</strain>
    </source>
</reference>
<dbReference type="PANTHER" id="PTHR30055:SF226">
    <property type="entry name" value="HTH-TYPE TRANSCRIPTIONAL REGULATOR PKSA"/>
    <property type="match status" value="1"/>
</dbReference>
<comment type="caution">
    <text evidence="8">The sequence shown here is derived from an EMBL/GenBank/DDBJ whole genome shotgun (WGS) entry which is preliminary data.</text>
</comment>
<dbReference type="PROSITE" id="PS50977">
    <property type="entry name" value="HTH_TETR_2"/>
    <property type="match status" value="1"/>
</dbReference>